<name>A0A3N9UDS2_9BACI</name>
<sequence length="239" mass="26768">MMKISSSKNSAVLLLTALVATLIFAVYYYVVIPKKDEAEMLSNSVSSLQSEITTYQEQLKGLEDTQAKNTPTTFNLRKKVPQSREIDGLLLNIEEIAYVTESNVQSINFNNYDSLVSESGYIEPETQEETSSTETEGTETTDPEAIENGEAIQEDVPISTLAQSLPPELKLITFNLEIESPDYTRLQQFIKEIEDLERVMHIDTISYSLPGEENEFAEDASDVATASVQVTTFYYEGEQ</sequence>
<dbReference type="EMBL" id="RRCT01000009">
    <property type="protein sequence ID" value="RQW74398.1"/>
    <property type="molecule type" value="Genomic_DNA"/>
</dbReference>
<dbReference type="AlphaFoldDB" id="A0A3N9UDS2"/>
<evidence type="ECO:0000313" key="4">
    <source>
        <dbReference type="Proteomes" id="UP000274033"/>
    </source>
</evidence>
<accession>A0A3N9UDS2</accession>
<dbReference type="Proteomes" id="UP000274033">
    <property type="component" value="Unassembled WGS sequence"/>
</dbReference>
<feature type="region of interest" description="Disordered" evidence="2">
    <location>
        <begin position="122"/>
        <end position="144"/>
    </location>
</feature>
<comment type="caution">
    <text evidence="3">The sequence shown here is derived from an EMBL/GenBank/DDBJ whole genome shotgun (WGS) entry which is preliminary data.</text>
</comment>
<evidence type="ECO:0000256" key="1">
    <source>
        <dbReference type="SAM" id="Coils"/>
    </source>
</evidence>
<keyword evidence="4" id="KW-1185">Reference proteome</keyword>
<organism evidence="3 4">
    <name type="scientific">Lysinibacillus composti</name>
    <dbReference type="NCBI Taxonomy" id="720633"/>
    <lineage>
        <taxon>Bacteria</taxon>
        <taxon>Bacillati</taxon>
        <taxon>Bacillota</taxon>
        <taxon>Bacilli</taxon>
        <taxon>Bacillales</taxon>
        <taxon>Bacillaceae</taxon>
        <taxon>Lysinibacillus</taxon>
    </lineage>
</organism>
<evidence type="ECO:0000313" key="3">
    <source>
        <dbReference type="EMBL" id="RQW74398.1"/>
    </source>
</evidence>
<dbReference type="InterPro" id="IPR014717">
    <property type="entry name" value="Transl_elong_EF1B/ribsomal_bS6"/>
</dbReference>
<reference evidence="3 4" key="1">
    <citation type="journal article" date="2013" name="J. Microbiol.">
        <title>Lysinibacillus chungkukjangi sp. nov., isolated from Chungkukjang, Korean fermented soybean food.</title>
        <authorList>
            <person name="Kim S.J."/>
            <person name="Jang Y.H."/>
            <person name="Hamada M."/>
            <person name="Ahn J.H."/>
            <person name="Weon H.Y."/>
            <person name="Suzuki K."/>
            <person name="Whang K.S."/>
            <person name="Kwon S.W."/>
        </authorList>
    </citation>
    <scope>NUCLEOTIDE SEQUENCE [LARGE SCALE GENOMIC DNA]</scope>
    <source>
        <strain evidence="3 4">MCCC 1A12701</strain>
    </source>
</reference>
<proteinExistence type="predicted"/>
<keyword evidence="1" id="KW-0175">Coiled coil</keyword>
<feature type="coiled-coil region" evidence="1">
    <location>
        <begin position="38"/>
        <end position="65"/>
    </location>
</feature>
<dbReference type="Gene3D" id="3.30.70.60">
    <property type="match status" value="1"/>
</dbReference>
<protein>
    <submittedName>
        <fullName evidence="3">Potassium transporter</fullName>
    </submittedName>
</protein>
<dbReference type="OrthoDB" id="2718487at2"/>
<gene>
    <name evidence="3" type="ORF">EBB45_10935</name>
</gene>
<evidence type="ECO:0000256" key="2">
    <source>
        <dbReference type="SAM" id="MobiDB-lite"/>
    </source>
</evidence>